<dbReference type="KEGG" id="vg:65103348"/>
<dbReference type="EMBL" id="MN803438">
    <property type="protein sequence ID" value="QHR78522.1"/>
    <property type="molecule type" value="Genomic_DNA"/>
</dbReference>
<organism evidence="1 2">
    <name type="scientific">Lymphocystis disease virus 4</name>
    <dbReference type="NCBI Taxonomy" id="2704413"/>
    <lineage>
        <taxon>Viruses</taxon>
        <taxon>Varidnaviria</taxon>
        <taxon>Bamfordvirae</taxon>
        <taxon>Nucleocytoviricota</taxon>
        <taxon>Megaviricetes</taxon>
        <taxon>Pimascovirales</taxon>
        <taxon>Pimascovirales incertae sedis</taxon>
        <taxon>Iridoviridae</taxon>
        <taxon>Alphairidovirinae</taxon>
        <taxon>Lymphocystivirus</taxon>
        <taxon>Lymphocystivirus micropogonias1</taxon>
    </lineage>
</organism>
<proteinExistence type="predicted"/>
<accession>A0A6B9XN18</accession>
<dbReference type="Proteomes" id="UP000678193">
    <property type="component" value="Segment"/>
</dbReference>
<name>A0A6B9XN18_9VIRU</name>
<sequence>MCSIIELLLIRRTINRFTMPESFINICDCELTNVCKTCLIWLIRVKKQINVVKNIIRVNTEHVLIAVSRLIENDNLDVEFCFFALKKLLINVISQNKPLNQYELVKTNGYRFNYIVDLKKTYDYFEFVNIILKYCEPVIFDHVLNELYTLINCFEQIAEILQADELELILS</sequence>
<reference evidence="1" key="1">
    <citation type="journal article" date="2020" name="Arch. Virol.">
        <title>Complete genome sequence and analysis of a novel lymphocystivirus detected in whitemouth croaker (Micropogonias furnieri): lymphocystis disease virus 4.</title>
        <authorList>
            <person name="Doszpoly A."/>
            <person name="Kajan G.L."/>
            <person name="Puentes R."/>
            <person name="Perretta A."/>
        </authorList>
    </citation>
    <scope>NUCLEOTIDE SEQUENCE</scope>
    <source>
        <strain evidence="1">LCDV-WC</strain>
    </source>
</reference>
<evidence type="ECO:0000313" key="1">
    <source>
        <dbReference type="EMBL" id="QHR78522.1"/>
    </source>
</evidence>
<dbReference type="RefSeq" id="YP_010088015.1">
    <property type="nucleotide sequence ID" value="NC_055603.1"/>
</dbReference>
<keyword evidence="2" id="KW-1185">Reference proteome</keyword>
<protein>
    <submittedName>
        <fullName evidence="1">Papain family cysteine protease</fullName>
    </submittedName>
</protein>
<keyword evidence="1" id="KW-0378">Hydrolase</keyword>
<dbReference type="GeneID" id="65103348"/>
<dbReference type="GO" id="GO:0008233">
    <property type="term" value="F:peptidase activity"/>
    <property type="evidence" value="ECO:0007669"/>
    <property type="project" value="UniProtKB-KW"/>
</dbReference>
<keyword evidence="1" id="KW-0645">Protease</keyword>
<dbReference type="GO" id="GO:0006508">
    <property type="term" value="P:proteolysis"/>
    <property type="evidence" value="ECO:0007669"/>
    <property type="project" value="UniProtKB-KW"/>
</dbReference>
<evidence type="ECO:0000313" key="2">
    <source>
        <dbReference type="Proteomes" id="UP000678193"/>
    </source>
</evidence>